<reference evidence="1 2" key="1">
    <citation type="submission" date="2016-08" db="EMBL/GenBank/DDBJ databases">
        <authorList>
            <consortium name="Lentinula edodes genome sequencing consortium"/>
            <person name="Sakamoto Y."/>
            <person name="Nakade K."/>
            <person name="Sato S."/>
            <person name="Yoshida Y."/>
            <person name="Miyazaki K."/>
            <person name="Natsume S."/>
            <person name="Konno N."/>
        </authorList>
    </citation>
    <scope>NUCLEOTIDE SEQUENCE [LARGE SCALE GENOMIC DNA]</scope>
    <source>
        <strain evidence="1 2">NBRC 111202</strain>
    </source>
</reference>
<sequence>MWLFWTGGAAATSNIFQGVGSCLQFQAYNCNGGADPFDCALWALVSFYVTPYSTRVAHTINIVPTSTTYLRSLSFDVQLKIQFY</sequence>
<protein>
    <submittedName>
        <fullName evidence="1">Uncharacterized protein</fullName>
    </submittedName>
</protein>
<comment type="caution">
    <text evidence="1">The sequence shown here is derived from an EMBL/GenBank/DDBJ whole genome shotgun (WGS) entry which is preliminary data.</text>
</comment>
<evidence type="ECO:0000313" key="2">
    <source>
        <dbReference type="Proteomes" id="UP000188533"/>
    </source>
</evidence>
<keyword evidence="2" id="KW-1185">Reference proteome</keyword>
<accession>A0A1Q3ED24</accession>
<dbReference type="Proteomes" id="UP000188533">
    <property type="component" value="Unassembled WGS sequence"/>
</dbReference>
<proteinExistence type="predicted"/>
<organism evidence="1 2">
    <name type="scientific">Lentinula edodes</name>
    <name type="common">Shiitake mushroom</name>
    <name type="synonym">Lentinus edodes</name>
    <dbReference type="NCBI Taxonomy" id="5353"/>
    <lineage>
        <taxon>Eukaryota</taxon>
        <taxon>Fungi</taxon>
        <taxon>Dikarya</taxon>
        <taxon>Basidiomycota</taxon>
        <taxon>Agaricomycotina</taxon>
        <taxon>Agaricomycetes</taxon>
        <taxon>Agaricomycetidae</taxon>
        <taxon>Agaricales</taxon>
        <taxon>Marasmiineae</taxon>
        <taxon>Omphalotaceae</taxon>
        <taxon>Lentinula</taxon>
    </lineage>
</organism>
<gene>
    <name evidence="1" type="ORF">LENED_006941</name>
</gene>
<evidence type="ECO:0000313" key="1">
    <source>
        <dbReference type="EMBL" id="GAW05106.1"/>
    </source>
</evidence>
<name>A0A1Q3ED24_LENED</name>
<dbReference type="AlphaFoldDB" id="A0A1Q3ED24"/>
<reference evidence="1 2" key="2">
    <citation type="submission" date="2017-02" db="EMBL/GenBank/DDBJ databases">
        <title>A genome survey and senescence transcriptome analysis in Lentinula edodes.</title>
        <authorList>
            <person name="Sakamoto Y."/>
            <person name="Nakade K."/>
            <person name="Sato S."/>
            <person name="Yoshida Y."/>
            <person name="Miyazaki K."/>
            <person name="Natsume S."/>
            <person name="Konno N."/>
        </authorList>
    </citation>
    <scope>NUCLEOTIDE SEQUENCE [LARGE SCALE GENOMIC DNA]</scope>
    <source>
        <strain evidence="1 2">NBRC 111202</strain>
    </source>
</reference>
<dbReference type="EMBL" id="BDGU01000235">
    <property type="protein sequence ID" value="GAW05106.1"/>
    <property type="molecule type" value="Genomic_DNA"/>
</dbReference>